<keyword evidence="5" id="KW-1185">Reference proteome</keyword>
<dbReference type="Pfam" id="PF07686">
    <property type="entry name" value="V-set"/>
    <property type="match status" value="1"/>
</dbReference>
<dbReference type="SMART" id="SM00408">
    <property type="entry name" value="IGc2"/>
    <property type="match status" value="1"/>
</dbReference>
<dbReference type="InParanoid" id="A0A672UXG6"/>
<dbReference type="Proteomes" id="UP000472266">
    <property type="component" value="Unplaced"/>
</dbReference>
<feature type="region of interest" description="Disordered" evidence="1">
    <location>
        <begin position="235"/>
        <end position="349"/>
    </location>
</feature>
<dbReference type="CDD" id="cd00096">
    <property type="entry name" value="Ig"/>
    <property type="match status" value="1"/>
</dbReference>
<organism evidence="4 5">
    <name type="scientific">Strigops habroptila</name>
    <name type="common">Kakapo</name>
    <dbReference type="NCBI Taxonomy" id="2489341"/>
    <lineage>
        <taxon>Eukaryota</taxon>
        <taxon>Metazoa</taxon>
        <taxon>Chordata</taxon>
        <taxon>Craniata</taxon>
        <taxon>Vertebrata</taxon>
        <taxon>Euteleostomi</taxon>
        <taxon>Archelosauria</taxon>
        <taxon>Archosauria</taxon>
        <taxon>Dinosauria</taxon>
        <taxon>Saurischia</taxon>
        <taxon>Theropoda</taxon>
        <taxon>Coelurosauria</taxon>
        <taxon>Aves</taxon>
        <taxon>Neognathae</taxon>
        <taxon>Neoaves</taxon>
        <taxon>Telluraves</taxon>
        <taxon>Australaves</taxon>
        <taxon>Psittaciformes</taxon>
        <taxon>Psittacidae</taxon>
        <taxon>Strigops</taxon>
    </lineage>
</organism>
<dbReference type="InterPro" id="IPR013783">
    <property type="entry name" value="Ig-like_fold"/>
</dbReference>
<keyword evidence="2" id="KW-1133">Transmembrane helix</keyword>
<dbReference type="InterPro" id="IPR036179">
    <property type="entry name" value="Ig-like_dom_sf"/>
</dbReference>
<evidence type="ECO:0000313" key="5">
    <source>
        <dbReference type="Proteomes" id="UP000472266"/>
    </source>
</evidence>
<dbReference type="InterPro" id="IPR003599">
    <property type="entry name" value="Ig_sub"/>
</dbReference>
<evidence type="ECO:0000259" key="3">
    <source>
        <dbReference type="PROSITE" id="PS50835"/>
    </source>
</evidence>
<proteinExistence type="predicted"/>
<dbReference type="PANTHER" id="PTHR45166">
    <property type="entry name" value="V-SET AND IMMUNOGLOBULIN DOMAIN-CONTAINING PROTEIN 8"/>
    <property type="match status" value="1"/>
</dbReference>
<feature type="compositionally biased region" description="Basic and acidic residues" evidence="1">
    <location>
        <begin position="253"/>
        <end position="267"/>
    </location>
</feature>
<feature type="domain" description="Ig-like" evidence="3">
    <location>
        <begin position="10"/>
        <end position="134"/>
    </location>
</feature>
<name>A0A672UXG6_STRHB</name>
<keyword evidence="2" id="KW-0472">Membrane</keyword>
<feature type="compositionally biased region" description="Basic and acidic residues" evidence="1">
    <location>
        <begin position="326"/>
        <end position="335"/>
    </location>
</feature>
<sequence length="431" mass="45701">MRPMGAVLSPAFLLAVRINSKGREVLYLAKGDSVKLGCPYVLEPEDNGPQGVGIEWIQITPERTGPENVFLSYQDHHVNYGSGSGLQDRVAFVQTDPSQYDASIRLADLQVSDTGTYQCRVKKNTVAVHEVIVTVQEKPVTPQCWTEGELIEGGSILLRCYSRGGTSPLAYQWAKLADGYGGGRLPSGTIQGGSPGDLFIRSLTEAHAGVYQCRVTNRVGYSVCQLNLSPSASECRRGGGWGHGGGDTGTHGRGTERHTGKGKEHTGKGQRYKGRGQGYTGKEQGHTGKGQGHARGTGTHREGTGHAGGTGTHKEGTEIQGKGTGAHREGTETHGEGTGSGRGHRDTRGGGIQGHTGVALAGCWGRGDQWQPARRPAVTGCARTVGGRQAGIIVGSILGSLLLLSLPALLIWALICRYRRKECQRACSDCR</sequence>
<feature type="transmembrane region" description="Helical" evidence="2">
    <location>
        <begin position="390"/>
        <end position="415"/>
    </location>
</feature>
<dbReference type="PANTHER" id="PTHR45166:SF1">
    <property type="entry name" value="V-SET AND IMMUNOGLOBULIN DOMAIN-CONTAINING PROTEIN 8"/>
    <property type="match status" value="1"/>
</dbReference>
<evidence type="ECO:0000313" key="4">
    <source>
        <dbReference type="Ensembl" id="ENSSHBP00005019178.1"/>
    </source>
</evidence>
<gene>
    <name evidence="4" type="primary">VSIG8</name>
</gene>
<accession>A0A672UXG6</accession>
<keyword evidence="2" id="KW-0812">Transmembrane</keyword>
<feature type="domain" description="Ig-like" evidence="3">
    <location>
        <begin position="139"/>
        <end position="229"/>
    </location>
</feature>
<protein>
    <submittedName>
        <fullName evidence="4">V-set and immunoglobulin domain containing 8</fullName>
    </submittedName>
</protein>
<dbReference type="SUPFAM" id="SSF48726">
    <property type="entry name" value="Immunoglobulin"/>
    <property type="match status" value="2"/>
</dbReference>
<dbReference type="Ensembl" id="ENSSHBT00005022908.1">
    <property type="protein sequence ID" value="ENSSHBP00005019178.1"/>
    <property type="gene ID" value="ENSSHBG00005016466.1"/>
</dbReference>
<dbReference type="InterPro" id="IPR003598">
    <property type="entry name" value="Ig_sub2"/>
</dbReference>
<dbReference type="AlphaFoldDB" id="A0A672UXG6"/>
<dbReference type="Gene3D" id="2.60.40.10">
    <property type="entry name" value="Immunoglobulins"/>
    <property type="match status" value="2"/>
</dbReference>
<dbReference type="InterPro" id="IPR052871">
    <property type="entry name" value="V-set/Ig_domain"/>
</dbReference>
<evidence type="ECO:0000256" key="1">
    <source>
        <dbReference type="SAM" id="MobiDB-lite"/>
    </source>
</evidence>
<dbReference type="GeneTree" id="ENSGT00940000161712"/>
<dbReference type="InterPro" id="IPR013106">
    <property type="entry name" value="Ig_V-set"/>
</dbReference>
<dbReference type="SMART" id="SM00406">
    <property type="entry name" value="IGv"/>
    <property type="match status" value="1"/>
</dbReference>
<dbReference type="Pfam" id="PF13927">
    <property type="entry name" value="Ig_3"/>
    <property type="match status" value="1"/>
</dbReference>
<dbReference type="SMART" id="SM00409">
    <property type="entry name" value="IG"/>
    <property type="match status" value="2"/>
</dbReference>
<evidence type="ECO:0000256" key="2">
    <source>
        <dbReference type="SAM" id="Phobius"/>
    </source>
</evidence>
<feature type="compositionally biased region" description="Gly residues" evidence="1">
    <location>
        <begin position="238"/>
        <end position="252"/>
    </location>
</feature>
<reference evidence="4" key="2">
    <citation type="submission" date="2025-09" db="UniProtKB">
        <authorList>
            <consortium name="Ensembl"/>
        </authorList>
    </citation>
    <scope>IDENTIFICATION</scope>
</reference>
<reference evidence="4" key="1">
    <citation type="submission" date="2025-08" db="UniProtKB">
        <authorList>
            <consortium name="Ensembl"/>
        </authorList>
    </citation>
    <scope>IDENTIFICATION</scope>
</reference>
<dbReference type="PROSITE" id="PS50835">
    <property type="entry name" value="IG_LIKE"/>
    <property type="match status" value="2"/>
</dbReference>
<dbReference type="InterPro" id="IPR007110">
    <property type="entry name" value="Ig-like_dom"/>
</dbReference>